<dbReference type="Gene3D" id="2.40.33.10">
    <property type="entry name" value="PK beta-barrel domain-like"/>
    <property type="match status" value="1"/>
</dbReference>
<feature type="domain" description="Pyruvate kinase C-terminal" evidence="19">
    <location>
        <begin position="353"/>
        <end position="465"/>
    </location>
</feature>
<evidence type="ECO:0000256" key="10">
    <source>
        <dbReference type="ARBA" id="ARBA00022777"/>
    </source>
</evidence>
<dbReference type="InterPro" id="IPR036918">
    <property type="entry name" value="Pyrv_Knase_C_sf"/>
</dbReference>
<dbReference type="InterPro" id="IPR011037">
    <property type="entry name" value="Pyrv_Knase-like_insert_dom_sf"/>
</dbReference>
<dbReference type="Pfam" id="PF00224">
    <property type="entry name" value="PK"/>
    <property type="match status" value="1"/>
</dbReference>
<dbReference type="GO" id="GO:0005524">
    <property type="term" value="F:ATP binding"/>
    <property type="evidence" value="ECO:0007669"/>
    <property type="project" value="UniProtKB-KW"/>
</dbReference>
<name>A0A9D1Z7I0_9FIRM</name>
<evidence type="ECO:0000256" key="9">
    <source>
        <dbReference type="ARBA" id="ARBA00022741"/>
    </source>
</evidence>
<evidence type="ECO:0000256" key="8">
    <source>
        <dbReference type="ARBA" id="ARBA00022723"/>
    </source>
</evidence>
<evidence type="ECO:0000256" key="11">
    <source>
        <dbReference type="ARBA" id="ARBA00022840"/>
    </source>
</evidence>
<dbReference type="SUPFAM" id="SSF51621">
    <property type="entry name" value="Phosphoenolpyruvate/pyruvate domain"/>
    <property type="match status" value="1"/>
</dbReference>
<keyword evidence="10 17" id="KW-0418">Kinase</keyword>
<proteinExistence type="inferred from homology"/>
<evidence type="ECO:0000256" key="14">
    <source>
        <dbReference type="ARBA" id="ARBA00023152"/>
    </source>
</evidence>
<dbReference type="GO" id="GO:0016301">
    <property type="term" value="F:kinase activity"/>
    <property type="evidence" value="ECO:0007669"/>
    <property type="project" value="UniProtKB-KW"/>
</dbReference>
<dbReference type="InterPro" id="IPR040442">
    <property type="entry name" value="Pyrv_kinase-like_dom_sf"/>
</dbReference>
<dbReference type="Pfam" id="PF02887">
    <property type="entry name" value="PK_C"/>
    <property type="match status" value="1"/>
</dbReference>
<evidence type="ECO:0000313" key="21">
    <source>
        <dbReference type="Proteomes" id="UP000824135"/>
    </source>
</evidence>
<reference evidence="20" key="2">
    <citation type="submission" date="2021-04" db="EMBL/GenBank/DDBJ databases">
        <authorList>
            <person name="Gilroy R."/>
        </authorList>
    </citation>
    <scope>NUCLEOTIDE SEQUENCE</scope>
    <source>
        <strain evidence="20">CHK199-9574</strain>
    </source>
</reference>
<sequence length="468" mass="51587">MKKTKIVCTLGPACRDEEILTKMALAGMNVARLNFSHGDYEEHKKNIELIKRVREKLNIPLPIMLDTKGPELRIKTFKDHKIFLKEGDEFTFTTEEIEGDQTRVSVSYKGIVNDLEPGDTILLNNGLLIFRVTDVNKTEVKTRVEVGGNLSDKKSMFFPDKTLSLKYLSEQDKNDILFGIEQGIDFIACSFTSKAQDIKDIRKLLEENGNPDIDLIAKIESRSGVNNIDEILEVANGIMVARGDLGVEVPYEELPQIQKMLINKCRVASKRCITATEMLESMINQPRPTRAEISDVANAVYDGTSAVMLSGETAGGKFPVQAVEAMAKICVETEKHLATKYGDERPDITSPADALSHSACVLAEDIGAKAIVVCSRSGGTARMVSRFRPNIDIIGMTVEPMSYRKLALSWGVTPVLSEEFNSMDVLFYHAKRAAIQSGLVKKGDLIVITGGNPNGKSGNSNVINIEQI</sequence>
<dbReference type="PROSITE" id="PS00110">
    <property type="entry name" value="PYRUVATE_KINASE"/>
    <property type="match status" value="1"/>
</dbReference>
<protein>
    <recommendedName>
        <fullName evidence="6 16">Pyruvate kinase</fullName>
        <ecNumber evidence="5 16">2.7.1.40</ecNumber>
    </recommendedName>
</protein>
<evidence type="ECO:0000256" key="16">
    <source>
        <dbReference type="NCBIfam" id="TIGR01064"/>
    </source>
</evidence>
<dbReference type="Gene3D" id="3.20.20.60">
    <property type="entry name" value="Phosphoenolpyruvate-binding domains"/>
    <property type="match status" value="1"/>
</dbReference>
<keyword evidence="14 17" id="KW-0324">Glycolysis</keyword>
<dbReference type="Gene3D" id="3.40.1380.20">
    <property type="entry name" value="Pyruvate kinase, C-terminal domain"/>
    <property type="match status" value="1"/>
</dbReference>
<comment type="pathway">
    <text evidence="3 17">Carbohydrate degradation; glycolysis; pyruvate from D-glyceraldehyde 3-phosphate: step 5/5.</text>
</comment>
<keyword evidence="13" id="KW-0630">Potassium</keyword>
<accession>A0A9D1Z7I0</accession>
<comment type="catalytic activity">
    <reaction evidence="17">
        <text>pyruvate + ATP = phosphoenolpyruvate + ADP + H(+)</text>
        <dbReference type="Rhea" id="RHEA:18157"/>
        <dbReference type="ChEBI" id="CHEBI:15361"/>
        <dbReference type="ChEBI" id="CHEBI:15378"/>
        <dbReference type="ChEBI" id="CHEBI:30616"/>
        <dbReference type="ChEBI" id="CHEBI:58702"/>
        <dbReference type="ChEBI" id="CHEBI:456216"/>
        <dbReference type="EC" id="2.7.1.40"/>
    </reaction>
</comment>
<keyword evidence="12 17" id="KW-0460">Magnesium</keyword>
<keyword evidence="8" id="KW-0479">Metal-binding</keyword>
<dbReference type="InterPro" id="IPR018209">
    <property type="entry name" value="Pyrv_Knase_AS"/>
</dbReference>
<dbReference type="Proteomes" id="UP000824135">
    <property type="component" value="Unassembled WGS sequence"/>
</dbReference>
<evidence type="ECO:0000256" key="6">
    <source>
        <dbReference type="ARBA" id="ARBA00018587"/>
    </source>
</evidence>
<dbReference type="InterPro" id="IPR015813">
    <property type="entry name" value="Pyrv/PenolPyrv_kinase-like_dom"/>
</dbReference>
<keyword evidence="11" id="KW-0067">ATP-binding</keyword>
<dbReference type="GO" id="GO:0004743">
    <property type="term" value="F:pyruvate kinase activity"/>
    <property type="evidence" value="ECO:0007669"/>
    <property type="project" value="UniProtKB-UniRule"/>
</dbReference>
<evidence type="ECO:0000259" key="19">
    <source>
        <dbReference type="Pfam" id="PF02887"/>
    </source>
</evidence>
<dbReference type="SUPFAM" id="SSF52935">
    <property type="entry name" value="PK C-terminal domain-like"/>
    <property type="match status" value="1"/>
</dbReference>
<keyword evidence="7 17" id="KW-0808">Transferase</keyword>
<feature type="domain" description="Pyruvate kinase barrel" evidence="18">
    <location>
        <begin position="1"/>
        <end position="323"/>
    </location>
</feature>
<comment type="similarity">
    <text evidence="4 17">Belongs to the pyruvate kinase family.</text>
</comment>
<dbReference type="InterPro" id="IPR001697">
    <property type="entry name" value="Pyr_Knase"/>
</dbReference>
<evidence type="ECO:0000256" key="15">
    <source>
        <dbReference type="ARBA" id="ARBA00023317"/>
    </source>
</evidence>
<dbReference type="PRINTS" id="PR01050">
    <property type="entry name" value="PYRUVTKNASE"/>
</dbReference>
<dbReference type="GO" id="GO:0030955">
    <property type="term" value="F:potassium ion binding"/>
    <property type="evidence" value="ECO:0007669"/>
    <property type="project" value="UniProtKB-UniRule"/>
</dbReference>
<evidence type="ECO:0000256" key="4">
    <source>
        <dbReference type="ARBA" id="ARBA00008663"/>
    </source>
</evidence>
<evidence type="ECO:0000256" key="5">
    <source>
        <dbReference type="ARBA" id="ARBA00012142"/>
    </source>
</evidence>
<dbReference type="SUPFAM" id="SSF50800">
    <property type="entry name" value="PK beta-barrel domain-like"/>
    <property type="match status" value="1"/>
</dbReference>
<dbReference type="NCBIfam" id="TIGR01064">
    <property type="entry name" value="pyruv_kin"/>
    <property type="match status" value="1"/>
</dbReference>
<dbReference type="NCBIfam" id="NF004491">
    <property type="entry name" value="PRK05826.1"/>
    <property type="match status" value="1"/>
</dbReference>
<evidence type="ECO:0000256" key="12">
    <source>
        <dbReference type="ARBA" id="ARBA00022842"/>
    </source>
</evidence>
<evidence type="ECO:0000256" key="1">
    <source>
        <dbReference type="ARBA" id="ARBA00001946"/>
    </source>
</evidence>
<dbReference type="FunFam" id="2.40.33.10:FF:000001">
    <property type="entry name" value="Pyruvate kinase"/>
    <property type="match status" value="1"/>
</dbReference>
<keyword evidence="15 20" id="KW-0670">Pyruvate</keyword>
<gene>
    <name evidence="20" type="primary">pyk</name>
    <name evidence="20" type="ORF">H9728_01030</name>
</gene>
<dbReference type="InterPro" id="IPR015806">
    <property type="entry name" value="Pyrv_Knase_insert_dom_sf"/>
</dbReference>
<comment type="caution">
    <text evidence="20">The sequence shown here is derived from an EMBL/GenBank/DDBJ whole genome shotgun (WGS) entry which is preliminary data.</text>
</comment>
<organism evidence="20 21">
    <name type="scientific">Candidatus Borkfalkia excrementavium</name>
    <dbReference type="NCBI Taxonomy" id="2838505"/>
    <lineage>
        <taxon>Bacteria</taxon>
        <taxon>Bacillati</taxon>
        <taxon>Bacillota</taxon>
        <taxon>Clostridia</taxon>
        <taxon>Christensenellales</taxon>
        <taxon>Christensenellaceae</taxon>
        <taxon>Candidatus Borkfalkia</taxon>
    </lineage>
</organism>
<evidence type="ECO:0000313" key="20">
    <source>
        <dbReference type="EMBL" id="HIY77605.1"/>
    </source>
</evidence>
<dbReference type="GO" id="GO:0000287">
    <property type="term" value="F:magnesium ion binding"/>
    <property type="evidence" value="ECO:0007669"/>
    <property type="project" value="UniProtKB-UniRule"/>
</dbReference>
<dbReference type="NCBIfam" id="NF004978">
    <property type="entry name" value="PRK06354.1"/>
    <property type="match status" value="1"/>
</dbReference>
<comment type="cofactor">
    <cofactor evidence="1">
        <name>Mg(2+)</name>
        <dbReference type="ChEBI" id="CHEBI:18420"/>
    </cofactor>
</comment>
<dbReference type="InterPro" id="IPR015795">
    <property type="entry name" value="Pyrv_Knase_C"/>
</dbReference>
<dbReference type="EMBL" id="DXCO01000008">
    <property type="protein sequence ID" value="HIY77605.1"/>
    <property type="molecule type" value="Genomic_DNA"/>
</dbReference>
<evidence type="ECO:0000256" key="13">
    <source>
        <dbReference type="ARBA" id="ARBA00022958"/>
    </source>
</evidence>
<dbReference type="AlphaFoldDB" id="A0A9D1Z7I0"/>
<evidence type="ECO:0000259" key="18">
    <source>
        <dbReference type="Pfam" id="PF00224"/>
    </source>
</evidence>
<comment type="cofactor">
    <cofactor evidence="2">
        <name>K(+)</name>
        <dbReference type="ChEBI" id="CHEBI:29103"/>
    </cofactor>
</comment>
<evidence type="ECO:0000256" key="17">
    <source>
        <dbReference type="RuleBase" id="RU000504"/>
    </source>
</evidence>
<evidence type="ECO:0000256" key="7">
    <source>
        <dbReference type="ARBA" id="ARBA00022679"/>
    </source>
</evidence>
<dbReference type="InterPro" id="IPR015793">
    <property type="entry name" value="Pyrv_Knase_brl"/>
</dbReference>
<evidence type="ECO:0000256" key="3">
    <source>
        <dbReference type="ARBA" id="ARBA00004997"/>
    </source>
</evidence>
<reference evidence="20" key="1">
    <citation type="journal article" date="2021" name="PeerJ">
        <title>Extensive microbial diversity within the chicken gut microbiome revealed by metagenomics and culture.</title>
        <authorList>
            <person name="Gilroy R."/>
            <person name="Ravi A."/>
            <person name="Getino M."/>
            <person name="Pursley I."/>
            <person name="Horton D.L."/>
            <person name="Alikhan N.F."/>
            <person name="Baker D."/>
            <person name="Gharbi K."/>
            <person name="Hall N."/>
            <person name="Watson M."/>
            <person name="Adriaenssens E.M."/>
            <person name="Foster-Nyarko E."/>
            <person name="Jarju S."/>
            <person name="Secka A."/>
            <person name="Antonio M."/>
            <person name="Oren A."/>
            <person name="Chaudhuri R.R."/>
            <person name="La Ragione R."/>
            <person name="Hildebrand F."/>
            <person name="Pallen M.J."/>
        </authorList>
    </citation>
    <scope>NUCLEOTIDE SEQUENCE</scope>
    <source>
        <strain evidence="20">CHK199-9574</strain>
    </source>
</reference>
<dbReference type="PANTHER" id="PTHR11817">
    <property type="entry name" value="PYRUVATE KINASE"/>
    <property type="match status" value="1"/>
</dbReference>
<keyword evidence="9" id="KW-0547">Nucleotide-binding</keyword>
<evidence type="ECO:0000256" key="2">
    <source>
        <dbReference type="ARBA" id="ARBA00001958"/>
    </source>
</evidence>
<dbReference type="EC" id="2.7.1.40" evidence="5 16"/>
<dbReference type="FunFam" id="3.20.20.60:FF:000025">
    <property type="entry name" value="Pyruvate kinase"/>
    <property type="match status" value="1"/>
</dbReference>